<proteinExistence type="predicted"/>
<reference evidence="1" key="1">
    <citation type="submission" date="2021-05" db="EMBL/GenBank/DDBJ databases">
        <authorList>
            <person name="Alioto T."/>
            <person name="Alioto T."/>
            <person name="Gomez Garrido J."/>
        </authorList>
    </citation>
    <scope>NUCLEOTIDE SEQUENCE</scope>
</reference>
<sequence>MPDFSSVSQNKDLPFSVPDIDRFCQIFHRLLILNKFFIKINVFYLKSNKNKTCFSKRRQHFCGHKISFPSEFYKFLNQFISSLTYTIQNSYVFVCQIFPDFSSTLC</sequence>
<name>A0A8D8ALD5_CULPI</name>
<accession>A0A8D8ALD5</accession>
<protein>
    <submittedName>
        <fullName evidence="1">(northern house mosquito) hypothetical protein</fullName>
    </submittedName>
</protein>
<organism evidence="1">
    <name type="scientific">Culex pipiens</name>
    <name type="common">House mosquito</name>
    <dbReference type="NCBI Taxonomy" id="7175"/>
    <lineage>
        <taxon>Eukaryota</taxon>
        <taxon>Metazoa</taxon>
        <taxon>Ecdysozoa</taxon>
        <taxon>Arthropoda</taxon>
        <taxon>Hexapoda</taxon>
        <taxon>Insecta</taxon>
        <taxon>Pterygota</taxon>
        <taxon>Neoptera</taxon>
        <taxon>Endopterygota</taxon>
        <taxon>Diptera</taxon>
        <taxon>Nematocera</taxon>
        <taxon>Culicoidea</taxon>
        <taxon>Culicidae</taxon>
        <taxon>Culicinae</taxon>
        <taxon>Culicini</taxon>
        <taxon>Culex</taxon>
        <taxon>Culex</taxon>
    </lineage>
</organism>
<dbReference type="AlphaFoldDB" id="A0A8D8ALD5"/>
<evidence type="ECO:0000313" key="1">
    <source>
        <dbReference type="EMBL" id="CAG6459436.1"/>
    </source>
</evidence>
<dbReference type="EMBL" id="HBUE01037579">
    <property type="protein sequence ID" value="CAG6459436.1"/>
    <property type="molecule type" value="Transcribed_RNA"/>
</dbReference>